<dbReference type="InterPro" id="IPR009003">
    <property type="entry name" value="Peptidase_S1_PA"/>
</dbReference>
<dbReference type="CDD" id="cd00190">
    <property type="entry name" value="Tryp_SPc"/>
    <property type="match status" value="5"/>
</dbReference>
<evidence type="ECO:0000256" key="6">
    <source>
        <dbReference type="ARBA" id="ARBA00023157"/>
    </source>
</evidence>
<reference evidence="12" key="1">
    <citation type="submission" date="2020-05" db="UniProtKB">
        <authorList>
            <consortium name="EnsemblMetazoa"/>
        </authorList>
    </citation>
    <scope>IDENTIFICATION</scope>
    <source>
        <strain evidence="12">MAF</strain>
    </source>
</reference>
<comment type="subcellular location">
    <subcellularLocation>
        <location evidence="1">Secreted</location>
    </subcellularLocation>
</comment>
<feature type="domain" description="Peptidase S1" evidence="11">
    <location>
        <begin position="2062"/>
        <end position="2250"/>
    </location>
</feature>
<proteinExistence type="inferred from homology"/>
<dbReference type="VEuPathDB" id="VectorBase:AMEM21_011483"/>
<dbReference type="Pfam" id="PF00089">
    <property type="entry name" value="Trypsin"/>
    <property type="match status" value="8"/>
</dbReference>
<evidence type="ECO:0000313" key="12">
    <source>
        <dbReference type="EnsemblMetazoa" id="AMEM001081-PA"/>
    </source>
</evidence>
<dbReference type="GO" id="GO:0004252">
    <property type="term" value="F:serine-type endopeptidase activity"/>
    <property type="evidence" value="ECO:0007669"/>
    <property type="project" value="InterPro"/>
</dbReference>
<feature type="domain" description="Peptidase S1" evidence="11">
    <location>
        <begin position="465"/>
        <end position="710"/>
    </location>
</feature>
<keyword evidence="9" id="KW-0720">Serine protease</keyword>
<dbReference type="InterPro" id="IPR043504">
    <property type="entry name" value="Peptidase_S1_PA_chymotrypsin"/>
</dbReference>
<dbReference type="GO" id="GO:0005576">
    <property type="term" value="C:extracellular region"/>
    <property type="evidence" value="ECO:0007669"/>
    <property type="project" value="UniProtKB-SubCell"/>
</dbReference>
<keyword evidence="9" id="KW-0645">Protease</keyword>
<dbReference type="VEuPathDB" id="VectorBase:AMEM001081"/>
<sequence>MFVLQSGFIIRGGQTHLFLSGLVKMNILLLALLVTVSSVQCTEFLDDPPPNYTIGKGFEDCASRFSAIWKIPFIQGLGGTRAYQGEFQHMAAIGWTRPQNKIDYLCGGSLITLKFVLTAAHCAVDYDNVPPDTVRLGDTDLASTDDDESAQQNPIARFIKHPQYRESRKYYDIALVELANVVDADDAVCVACVWREPEAPSNLLDAVGFGALGFGEKLSPTLQKVQLRALSGVQCAQRIPANRRQMPEGLRDDQLCAHSKTMDTCEGDSGGPLQTEAVDVFGETYPLVVGVVSFGTPCIEGSTGVYTRVSSYVDWIEKEVNQSLSYKTCTGVGMCRRKRNVAVSATVRPSWPVNHVGLLWGREETDIYQCGGLLFDFQYVLTSADCVTSSKGFPKFVSAAADGDRAPIADVFVHPQYRRNGVAFDIALIKLHCEIRFITSYDQHESERKLHSWVTNIEVMDLTVAYGGVRAYKGEFQHMAAIGWTRSGATIDYLCGGSLITWRFVLTAAHCSQDLNILPPDTVRLGDTDLASTDDDESAQQIPIARFIKHPQYRESRRYYDIAVVELEKNVIPNSAICVACVWREPEAPEDLMDAVGFGALGFAKELSSTLQKVQLHALDASICADRLPTNRRQMPEGLRDDQLCAHSETMDTCEGDSGGPLQTLRYDLLGNIFSLVVGVVSFGTPCVEGSTGVYTRVSSYLDWIEKETVQSGFTVKLLLLVQWMEVLVLVQLIMMPMRVVEYLLMVKALVLALVQLMEVLVLVQFTEALALVQLVEALVLVQPVEDLVLVPMVEALVLEPLVGILVLVQLMEALVLEPVMVALVLVELMEVLVLEPLVEVLVMVQLVEALVLEPVMVALVLVQIVEDLVLVPMAVALVLEPLVEALVLVKLMEALVLEPLMKALVLVHLMEDLVLVQKVEDMVLEPLLEVLVLVQLVEALVLEPLVEALVLVQLVKALVQEPLVEASVLVQLMEDLVLVQIVEDMLLESLLEVLVLVQLLEVLLPKLLMEALVLVQLVEVLVLVQIVEDMVLETLLVVLVLVQLVEALVLEPLVEALVLVQLVEALVLEPLVEVLVLEPLMEDLVLEPLMKVLVLVQLVEVLVLVQMVKASMALVGWTRVSGNIDYLCGGSLIGEQFILTAAHCKQDESGLRPDTVRLGTHDARYAQQIAIRDIIVHPSYDDSTKYFDVALIMLGQNAWISPAVCPACLWQEGESPSGPMEAIAFGLTNLIDDPSPTLQRVVLSYRLKEECEKVLTTNKTRIPQGVRADQFCVAGKDMATCASDSGSPVVVNRVDISGAMISLITGVVSFGTACVPGLVGVYTKVSEYVEWIEQMTQTSMSYRDCELRFPATKVDESSHIESYGGERAYKGEFQHMAAIGWTRSGATVDYLCGVRLGDTDLASTNDDETAQQIPIARFIKHPQYRESRKYYDIAVVELEKKVIPNSAICVACVWRELEAPGDLLDAVGFGALGFGEKLSPTLQKVKLQALGASICADRLPTNRRQMPEGLRDDQLCAHSETMDTCEGDSGGPLQTDRHDLFGNTFPLVVGVVSFGTPCTDGSTGVYTRVSSYLDWIEKEVNQSLSYEVCTGVNVCDRKLKPSISATIEPKWTNSRVGLLWRETETDIYQCGGFLIDYQFVITSADCVSSSKGPPRYVASSTNSDRAAIEEVFVHPRFTKGQPYFDIAIIKLRKYANLDEMYPACLWSEERHDDWRQVNLLAGASIPQMRSYVEEFNISVKSSVQYYVHDCAKRFYSDVGDYTGFYGAFGGFRALRGEFQHMVAIGWTRASGKIDYLCGGTLISKQFVLTAAHCAWDGDNLRPDTVRLGDTDLGSTEDDEFAQQIAIARLIVHPSYRASRKYFDMALIELAEQANFTEAVCSACLWQEKHLPTGSMDAVGFGATGFGESLSPTLQRVVLKHLERDECDNRIAVNKRQMPDGFRSDQFCAAGSGMDTCEGDSGGPIGVKLFNVGGALIPLVTGVVSFGTPCTAGSTGVYSKVSEYVEWIQRTTNLSLGYRDCTLESFCVGRPKETINVAYNTFYTKSRFGLLWKESDSPSNDCGATLIDYQYLLTAASCVKTSQGYPTFVISESGERAAISDVYVSPSYRAGRPESDLALLKIAQYANHQVYRPVCLWDRRSDGEWKSKPEFFAYGLEDQFDKLVFVTARNGTGCEEELVRGTDLQCFHNEVPLMPGVCWMDHGGPIIDQSVWGEPVNMYGIVSPLSRSCGSNLFMVDVTPHIPWIEAIVVGKRDQFLVFSD</sequence>
<feature type="chain" id="PRO_5008138384" description="Peptidase S1 domain-containing protein" evidence="10">
    <location>
        <begin position="42"/>
        <end position="2261"/>
    </location>
</feature>
<dbReference type="PROSITE" id="PS00134">
    <property type="entry name" value="TRYPSIN_HIS"/>
    <property type="match status" value="4"/>
</dbReference>
<evidence type="ECO:0000256" key="5">
    <source>
        <dbReference type="ARBA" id="ARBA00022859"/>
    </source>
</evidence>
<keyword evidence="3" id="KW-0399">Innate immunity</keyword>
<feature type="domain" description="Peptidase S1" evidence="11">
    <location>
        <begin position="76"/>
        <end position="321"/>
    </location>
</feature>
<dbReference type="GO" id="GO:0006508">
    <property type="term" value="P:proteolysis"/>
    <property type="evidence" value="ECO:0007669"/>
    <property type="project" value="UniProtKB-KW"/>
</dbReference>
<protein>
    <recommendedName>
        <fullName evidence="11">Peptidase S1 domain-containing protein</fullName>
    </recommendedName>
</protein>
<feature type="domain" description="Peptidase S1" evidence="11">
    <location>
        <begin position="1127"/>
        <end position="1582"/>
    </location>
</feature>
<dbReference type="Gene3D" id="2.40.10.10">
    <property type="entry name" value="Trypsin-like serine proteases"/>
    <property type="match status" value="8"/>
</dbReference>
<keyword evidence="7" id="KW-0325">Glycoprotein</keyword>
<keyword evidence="2" id="KW-0964">Secreted</keyword>
<keyword evidence="5" id="KW-0391">Immunity</keyword>
<evidence type="ECO:0000256" key="4">
    <source>
        <dbReference type="ARBA" id="ARBA00022729"/>
    </source>
</evidence>
<evidence type="ECO:0000256" key="7">
    <source>
        <dbReference type="ARBA" id="ARBA00023180"/>
    </source>
</evidence>
<dbReference type="InterPro" id="IPR001254">
    <property type="entry name" value="Trypsin_dom"/>
</dbReference>
<comment type="similarity">
    <text evidence="8">Belongs to the peptidase S1 family. CLIP subfamily.</text>
</comment>
<dbReference type="Proteomes" id="UP000075903">
    <property type="component" value="Unassembled WGS sequence"/>
</dbReference>
<evidence type="ECO:0000256" key="9">
    <source>
        <dbReference type="RuleBase" id="RU363034"/>
    </source>
</evidence>
<evidence type="ECO:0000313" key="13">
    <source>
        <dbReference type="Proteomes" id="UP000075903"/>
    </source>
</evidence>
<dbReference type="STRING" id="30066.A0A182UNU2"/>
<dbReference type="InterPro" id="IPR033116">
    <property type="entry name" value="TRYPSIN_SER"/>
</dbReference>
<dbReference type="PRINTS" id="PR00722">
    <property type="entry name" value="CHYMOTRYPSIN"/>
</dbReference>
<keyword evidence="4 10" id="KW-0732">Signal</keyword>
<dbReference type="InterPro" id="IPR018114">
    <property type="entry name" value="TRYPSIN_HIS"/>
</dbReference>
<feature type="signal peptide" evidence="10">
    <location>
        <begin position="1"/>
        <end position="41"/>
    </location>
</feature>
<dbReference type="InterPro" id="IPR001314">
    <property type="entry name" value="Peptidase_S1A"/>
</dbReference>
<name>A0A182UNU2_ANOME</name>
<dbReference type="InterPro" id="IPR051333">
    <property type="entry name" value="CLIP_Serine_Protease"/>
</dbReference>
<keyword evidence="13" id="KW-1185">Reference proteome</keyword>
<accession>A0A182UNU2</accession>
<dbReference type="VEuPathDB" id="VectorBase:AMEM21_011766"/>
<evidence type="ECO:0000256" key="8">
    <source>
        <dbReference type="ARBA" id="ARBA00024195"/>
    </source>
</evidence>
<dbReference type="FunFam" id="2.40.10.10:FF:000028">
    <property type="entry name" value="Serine protease easter"/>
    <property type="match status" value="3"/>
</dbReference>
<keyword evidence="6" id="KW-1015">Disulfide bond</keyword>
<evidence type="ECO:0000259" key="11">
    <source>
        <dbReference type="PROSITE" id="PS50240"/>
    </source>
</evidence>
<dbReference type="VEuPathDB" id="VectorBase:AMEM21_007614"/>
<evidence type="ECO:0000256" key="2">
    <source>
        <dbReference type="ARBA" id="ARBA00022525"/>
    </source>
</evidence>
<dbReference type="GO" id="GO:0045087">
    <property type="term" value="P:innate immune response"/>
    <property type="evidence" value="ECO:0007669"/>
    <property type="project" value="UniProtKB-KW"/>
</dbReference>
<evidence type="ECO:0000256" key="3">
    <source>
        <dbReference type="ARBA" id="ARBA00022588"/>
    </source>
</evidence>
<feature type="domain" description="Peptidase S1" evidence="11">
    <location>
        <begin position="1768"/>
        <end position="2013"/>
    </location>
</feature>
<dbReference type="PROSITE" id="PS50240">
    <property type="entry name" value="TRYPSIN_DOM"/>
    <property type="match status" value="5"/>
</dbReference>
<dbReference type="EnsemblMetazoa" id="AMEM001081-RA">
    <property type="protein sequence ID" value="AMEM001081-PA"/>
    <property type="gene ID" value="AMEM001081"/>
</dbReference>
<dbReference type="PANTHER" id="PTHR24260">
    <property type="match status" value="1"/>
</dbReference>
<evidence type="ECO:0000256" key="10">
    <source>
        <dbReference type="SAM" id="SignalP"/>
    </source>
</evidence>
<organism evidence="12 13">
    <name type="scientific">Anopheles merus</name>
    <name type="common">Mosquito</name>
    <dbReference type="NCBI Taxonomy" id="30066"/>
    <lineage>
        <taxon>Eukaryota</taxon>
        <taxon>Metazoa</taxon>
        <taxon>Ecdysozoa</taxon>
        <taxon>Arthropoda</taxon>
        <taxon>Hexapoda</taxon>
        <taxon>Insecta</taxon>
        <taxon>Pterygota</taxon>
        <taxon>Neoptera</taxon>
        <taxon>Endopterygota</taxon>
        <taxon>Diptera</taxon>
        <taxon>Nematocera</taxon>
        <taxon>Culicoidea</taxon>
        <taxon>Culicidae</taxon>
        <taxon>Anophelinae</taxon>
        <taxon>Anopheles</taxon>
    </lineage>
</organism>
<dbReference type="PROSITE" id="PS00135">
    <property type="entry name" value="TRYPSIN_SER"/>
    <property type="match status" value="3"/>
</dbReference>
<dbReference type="SMART" id="SM00020">
    <property type="entry name" value="Tryp_SPc"/>
    <property type="match status" value="5"/>
</dbReference>
<dbReference type="SUPFAM" id="SSF50494">
    <property type="entry name" value="Trypsin-like serine proteases"/>
    <property type="match status" value="8"/>
</dbReference>
<evidence type="ECO:0000256" key="1">
    <source>
        <dbReference type="ARBA" id="ARBA00004613"/>
    </source>
</evidence>
<dbReference type="VEuPathDB" id="VectorBase:AMEM21_012988"/>
<keyword evidence="9" id="KW-0378">Hydrolase</keyword>
<dbReference type="PANTHER" id="PTHR24260:SF147">
    <property type="entry name" value="EG:BACR7A4.3 PROTEIN-RELATED"/>
    <property type="match status" value="1"/>
</dbReference>